<dbReference type="Gene3D" id="2.60.40.1220">
    <property type="match status" value="1"/>
</dbReference>
<proteinExistence type="predicted"/>
<dbReference type="Pfam" id="PF00754">
    <property type="entry name" value="F5_F8_type_C"/>
    <property type="match status" value="1"/>
</dbReference>
<feature type="region of interest" description="Disordered" evidence="2">
    <location>
        <begin position="1526"/>
        <end position="1566"/>
    </location>
</feature>
<dbReference type="Proteomes" id="UP000464754">
    <property type="component" value="Chromosome"/>
</dbReference>
<evidence type="ECO:0000313" key="5">
    <source>
        <dbReference type="EMBL" id="BBK22244.1"/>
    </source>
</evidence>
<organism evidence="5 6">
    <name type="scientific">Amedibacterium intestinale</name>
    <dbReference type="NCBI Taxonomy" id="2583452"/>
    <lineage>
        <taxon>Bacteria</taxon>
        <taxon>Bacillati</taxon>
        <taxon>Bacillota</taxon>
        <taxon>Erysipelotrichia</taxon>
        <taxon>Erysipelotrichales</taxon>
        <taxon>Erysipelotrichaceae</taxon>
        <taxon>Amedibacterium</taxon>
    </lineage>
</organism>
<protein>
    <recommendedName>
        <fullName evidence="4">F5/8 type C domain-containing protein</fullName>
    </recommendedName>
</protein>
<feature type="signal peptide" evidence="3">
    <location>
        <begin position="1"/>
        <end position="33"/>
    </location>
</feature>
<dbReference type="InterPro" id="IPR014755">
    <property type="entry name" value="Cu-Rt/internalin_Ig-like"/>
</dbReference>
<evidence type="ECO:0000313" key="6">
    <source>
        <dbReference type="Proteomes" id="UP000464754"/>
    </source>
</evidence>
<evidence type="ECO:0000256" key="1">
    <source>
        <dbReference type="ARBA" id="ARBA00022729"/>
    </source>
</evidence>
<evidence type="ECO:0000256" key="3">
    <source>
        <dbReference type="SAM" id="SignalP"/>
    </source>
</evidence>
<sequence length="1589" mass="179862">MKKKGIYKGAVVFMALCMSWGAILPLSSDYVQAQENVAEKEQTGIVSLTQNENQYTFGNEYITRTFSLTDSKLKTEKITNYRTGETPKVLTPASSEEFVIKTLPKEIEGKSKVNVSDAVGTGEGKISNLTDQVLSSKDSSNFWASKDANNYVAGTELSFEIAIGRKAEVKKFKYVPRYDSGVKWNCTGRVEEAKLYYFDDGDNSWKQIGDKHAMNAEGETIIEFEKPVSTSKIKFVATKTYHWQDGTNGKPDNRNKVMSASEVDVLDENNTSLLDRTRKEEAQTLQASDLKVKGEPVLKESKGVKTLTFTFEPKEVSGVEYTIKEVITMKDGDSFMRKHLEISVPEADAENTKIDYIDLENMDFAEEDASTSYKLGDKTKNYWTIPELNDNPDMANMKGDYLELGQPYYVGAMYWGCEFPQSENKIRLNSQTQKQNGFIRYHYGKSLAIDEQFTEYNNYNGANEQPGKMVTWDSVVGAARSTDYLVVQSDFYEYIETIATPTEFRQQFNSWYDNMKNITAENIKSSFYEIEKGFTQHGVNPLDSYVVDDGWINYNSFWDFNRDPGKFPNELYDSSLQVQQFGSNFGLWLGPRGGYGTQTMIANWIAKNNLGSVNHQSGNDINISDARYLNKLVNDIFVNYQEKFDINYWKLDGMLLKPSTAEGNYHVTGGDFYTISETYERWTDMFEDMRAQRGDKGLWLNMTSYTNPSPWHVQWVNSVWMQNTGDSGFNYKFNATDQEAMLTYRDGDYYDFFNENQWQLPNKYFYNHDPVYAKTANSAPGGKPNYLINYSDEELREHLYMLGTRGTAFWEYYYSPSMFDDDKWDINAEAANWIEDNFDILQKSKMFGGNPETGEVYGYSCWNGNEGIVSIRNPKDVEQTYTLTYDRLVGVNEGMKDVYGRVVVGNVDKYQTNKPLSYDEKVTFTLKPKEVLIMQYGEKDTTSATVKSIHGDDKVVEVEFNETIRTPKAENFKVTNNEVEKVTLKEDLRTVELTLKEEVKDLSDIEVKVNGVKDVTGNTSSLTVVDDYYKDDIVNSVVNRQLNGKEISKGKTLSIDGSGGFTVLGTLETASKGVEIMRQENGYSVGIDEEGYLTFTLNGTTANSKYVKKTRQDDGSVTSETKGMIADGKKHQFAAVKEVNGMLKLYIDGELVGSAYNKANKDLELEKGELVFAKGLEGKTSYITLLDRALAFDEITDYVDEKDINGNVVARSVNKEVKLSAFDVTENEVISEKSDRPFTQVNDGVKDTNNYLELTDTSDQKLHSRYVEIDLGTACELNKLHLTRYFGDNRTYGPTAIVLSNDKDFKDKTVVFNSDKDGTVHNLGKGKDDLYQETADGKEIVLDQPETARYIRIYVNGNNNKTSTSDHIVEFEAYGTKKGRPADSIYRIDFSRLEALVNEDLSKTYTKTSIKEYNKVAKDTLKAAEKLLANQNTASDEEVEKLIEKINAHRQVLVKRADTTKANELLDSLSSLNENEYTKDSWKKFESARKALEKAVQDTSDINETQMNDLISSLKYAKDNLVKKEQIPGKPENPEQPGKPENPEQPGKPENPEQSEGPSTGNGVNLPLLFSLLAGSGLVLGYETKKRKK</sequence>
<dbReference type="SUPFAM" id="SSF51445">
    <property type="entry name" value="(Trans)glycosidases"/>
    <property type="match status" value="1"/>
</dbReference>
<name>A0A6N4TID4_9FIRM</name>
<reference evidence="6" key="1">
    <citation type="submission" date="2019-05" db="EMBL/GenBank/DDBJ databases">
        <title>Complete genome sequencing of Absiella argi strain JCM 30884.</title>
        <authorList>
            <person name="Sakamoto M."/>
            <person name="Murakami T."/>
            <person name="Mori H."/>
        </authorList>
    </citation>
    <scope>NUCLEOTIDE SEQUENCE [LARGE SCALE GENOMIC DNA]</scope>
    <source>
        <strain evidence="6">JCM 30884</strain>
    </source>
</reference>
<dbReference type="Gene3D" id="3.20.20.70">
    <property type="entry name" value="Aldolase class I"/>
    <property type="match status" value="1"/>
</dbReference>
<keyword evidence="6" id="KW-1185">Reference proteome</keyword>
<dbReference type="InterPro" id="IPR000421">
    <property type="entry name" value="FA58C"/>
</dbReference>
<dbReference type="Gene3D" id="1.20.1270.90">
    <property type="entry name" value="AF1782-like"/>
    <property type="match status" value="1"/>
</dbReference>
<dbReference type="InterPro" id="IPR008979">
    <property type="entry name" value="Galactose-bd-like_sf"/>
</dbReference>
<dbReference type="RefSeq" id="WP_118318179.1">
    <property type="nucleotide sequence ID" value="NZ_AP019695.1"/>
</dbReference>
<dbReference type="EMBL" id="AP019695">
    <property type="protein sequence ID" value="BBK22244.1"/>
    <property type="molecule type" value="Genomic_DNA"/>
</dbReference>
<feature type="chain" id="PRO_5026948249" description="F5/8 type C domain-containing protein" evidence="3">
    <location>
        <begin position="34"/>
        <end position="1589"/>
    </location>
</feature>
<dbReference type="InterPro" id="IPR013785">
    <property type="entry name" value="Aldolase_TIM"/>
</dbReference>
<dbReference type="SUPFAM" id="SSF49785">
    <property type="entry name" value="Galactose-binding domain-like"/>
    <property type="match status" value="2"/>
</dbReference>
<dbReference type="SUPFAM" id="SSF49899">
    <property type="entry name" value="Concanavalin A-like lectins/glucanases"/>
    <property type="match status" value="1"/>
</dbReference>
<feature type="domain" description="F5/8 type C" evidence="4">
    <location>
        <begin position="95"/>
        <end position="242"/>
    </location>
</feature>
<dbReference type="KEGG" id="aarg:Aargi30884_11470"/>
<accession>A0A6N4TID4</accession>
<evidence type="ECO:0000259" key="4">
    <source>
        <dbReference type="PROSITE" id="PS50022"/>
    </source>
</evidence>
<dbReference type="InterPro" id="IPR017853">
    <property type="entry name" value="GH"/>
</dbReference>
<keyword evidence="1 3" id="KW-0732">Signal</keyword>
<gene>
    <name evidence="5" type="ORF">Aargi30884_11470</name>
</gene>
<feature type="compositionally biased region" description="Polar residues" evidence="2">
    <location>
        <begin position="1552"/>
        <end position="1563"/>
    </location>
</feature>
<dbReference type="InterPro" id="IPR013320">
    <property type="entry name" value="ConA-like_dom_sf"/>
</dbReference>
<dbReference type="PROSITE" id="PS50022">
    <property type="entry name" value="FA58C_3"/>
    <property type="match status" value="1"/>
</dbReference>
<dbReference type="Gene3D" id="2.60.120.260">
    <property type="entry name" value="Galactose-binding domain-like"/>
    <property type="match status" value="2"/>
</dbReference>
<evidence type="ECO:0000256" key="2">
    <source>
        <dbReference type="SAM" id="MobiDB-lite"/>
    </source>
</evidence>